<dbReference type="GO" id="GO:0008270">
    <property type="term" value="F:zinc ion binding"/>
    <property type="evidence" value="ECO:0007669"/>
    <property type="project" value="InterPro"/>
</dbReference>
<dbReference type="Proteomes" id="UP000094112">
    <property type="component" value="Unassembled WGS sequence"/>
</dbReference>
<evidence type="ECO:0000256" key="2">
    <source>
        <dbReference type="ARBA" id="ARBA00023242"/>
    </source>
</evidence>
<name>A0A1E3NW41_WICAA</name>
<reference evidence="4 5" key="1">
    <citation type="journal article" date="2016" name="Proc. Natl. Acad. Sci. U.S.A.">
        <title>Comparative genomics of biotechnologically important yeasts.</title>
        <authorList>
            <person name="Riley R."/>
            <person name="Haridas S."/>
            <person name="Wolfe K.H."/>
            <person name="Lopes M.R."/>
            <person name="Hittinger C.T."/>
            <person name="Goeker M."/>
            <person name="Salamov A.A."/>
            <person name="Wisecaver J.H."/>
            <person name="Long T.M."/>
            <person name="Calvey C.H."/>
            <person name="Aerts A.L."/>
            <person name="Barry K.W."/>
            <person name="Choi C."/>
            <person name="Clum A."/>
            <person name="Coughlan A.Y."/>
            <person name="Deshpande S."/>
            <person name="Douglass A.P."/>
            <person name="Hanson S.J."/>
            <person name="Klenk H.-P."/>
            <person name="LaButti K.M."/>
            <person name="Lapidus A."/>
            <person name="Lindquist E.A."/>
            <person name="Lipzen A.M."/>
            <person name="Meier-Kolthoff J.P."/>
            <person name="Ohm R.A."/>
            <person name="Otillar R.P."/>
            <person name="Pangilinan J.L."/>
            <person name="Peng Y."/>
            <person name="Rokas A."/>
            <person name="Rosa C.A."/>
            <person name="Scheuner C."/>
            <person name="Sibirny A.A."/>
            <person name="Slot J.C."/>
            <person name="Stielow J.B."/>
            <person name="Sun H."/>
            <person name="Kurtzman C.P."/>
            <person name="Blackwell M."/>
            <person name="Grigoriev I.V."/>
            <person name="Jeffries T.W."/>
        </authorList>
    </citation>
    <scope>NUCLEOTIDE SEQUENCE [LARGE SCALE GENOMIC DNA]</scope>
    <source>
        <strain evidence="5">ATCC 58044 / CBS 1984 / NCYC 433 / NRRL Y-366-8</strain>
    </source>
</reference>
<evidence type="ECO:0000313" key="4">
    <source>
        <dbReference type="EMBL" id="ODQ56797.1"/>
    </source>
</evidence>
<dbReference type="InterPro" id="IPR012935">
    <property type="entry name" value="NuBaID_N"/>
</dbReference>
<protein>
    <recommendedName>
        <fullName evidence="3">C3HC-type domain-containing protein</fullName>
    </recommendedName>
</protein>
<proteinExistence type="predicted"/>
<dbReference type="AlphaFoldDB" id="A0A1E3NW41"/>
<comment type="subcellular location">
    <subcellularLocation>
        <location evidence="1">Nucleus</location>
    </subcellularLocation>
</comment>
<evidence type="ECO:0000259" key="3">
    <source>
        <dbReference type="Pfam" id="PF07967"/>
    </source>
</evidence>
<keyword evidence="2" id="KW-0539">Nucleus</keyword>
<dbReference type="EMBL" id="KV454215">
    <property type="protein sequence ID" value="ODQ56797.1"/>
    <property type="molecule type" value="Genomic_DNA"/>
</dbReference>
<dbReference type="OrthoDB" id="3987180at2759"/>
<evidence type="ECO:0000256" key="1">
    <source>
        <dbReference type="ARBA" id="ARBA00004123"/>
    </source>
</evidence>
<accession>A0A1E3NW41</accession>
<dbReference type="GeneID" id="30201211"/>
<sequence length="312" mass="36366">MDTSRGSKVLGSIDLESPAKISPSSHRITKLSRPKLSQNKTIKYFQSISKRRLTQTKPLTKGSYLPYDKRELVKRINTLKYNNWNVNSKKLTPLLIARYGWEGSNKMNELKCCCCSARLLIKIPDELMNNDNEDNEVIFDKLCDKYIDELKAGHKDNCPWLKQVTPMNVYEINNSKELGVVKELYEFNSKQIKNDDIEVVDVLTQDQVGVIRRWCEQNGLVYGNIFQCSLFGWRIEKIGSKIMLKSESCGRRVFIEDNVQVNLIEEHHEWCCYVEGYKNLIKMMGNVENNSDENTVENTLQRLDKLRKLYFE</sequence>
<feature type="domain" description="C3HC-type" evidence="3">
    <location>
        <begin position="66"/>
        <end position="173"/>
    </location>
</feature>
<dbReference type="STRING" id="683960.A0A1E3NW41"/>
<dbReference type="PANTHER" id="PTHR15835">
    <property type="entry name" value="NUCLEAR-INTERACTING PARTNER OF ALK"/>
    <property type="match status" value="1"/>
</dbReference>
<organism evidence="4 5">
    <name type="scientific">Wickerhamomyces anomalus (strain ATCC 58044 / CBS 1984 / NCYC 433 / NRRL Y-366-8)</name>
    <name type="common">Yeast</name>
    <name type="synonym">Hansenula anomala</name>
    <dbReference type="NCBI Taxonomy" id="683960"/>
    <lineage>
        <taxon>Eukaryota</taxon>
        <taxon>Fungi</taxon>
        <taxon>Dikarya</taxon>
        <taxon>Ascomycota</taxon>
        <taxon>Saccharomycotina</taxon>
        <taxon>Saccharomycetes</taxon>
        <taxon>Phaffomycetales</taxon>
        <taxon>Wickerhamomycetaceae</taxon>
        <taxon>Wickerhamomyces</taxon>
    </lineage>
</organism>
<keyword evidence="5" id="KW-1185">Reference proteome</keyword>
<dbReference type="RefSeq" id="XP_019036004.1">
    <property type="nucleotide sequence ID" value="XM_019183965.1"/>
</dbReference>
<evidence type="ECO:0000313" key="5">
    <source>
        <dbReference type="Proteomes" id="UP000094112"/>
    </source>
</evidence>
<dbReference type="Pfam" id="PF07967">
    <property type="entry name" value="zf-C3HC"/>
    <property type="match status" value="1"/>
</dbReference>
<dbReference type="PANTHER" id="PTHR15835:SF6">
    <property type="entry name" value="ZINC FINGER C3HC-TYPE PROTEIN 1"/>
    <property type="match status" value="1"/>
</dbReference>
<gene>
    <name evidence="4" type="ORF">WICANDRAFT_65677</name>
</gene>
<dbReference type="GO" id="GO:0005634">
    <property type="term" value="C:nucleus"/>
    <property type="evidence" value="ECO:0007669"/>
    <property type="project" value="UniProtKB-SubCell"/>
</dbReference>